<protein>
    <recommendedName>
        <fullName evidence="1">Endonuclease/exonuclease/phosphatase domain-containing protein</fullName>
    </recommendedName>
</protein>
<dbReference type="RefSeq" id="WP_058635388.1">
    <property type="nucleotide sequence ID" value="NZ_LDPZ01000024.1"/>
</dbReference>
<dbReference type="Pfam" id="PF03372">
    <property type="entry name" value="Exo_endo_phos"/>
    <property type="match status" value="1"/>
</dbReference>
<dbReference type="SUPFAM" id="SSF56219">
    <property type="entry name" value="DNase I-like"/>
    <property type="match status" value="1"/>
</dbReference>
<dbReference type="InterPro" id="IPR005135">
    <property type="entry name" value="Endo/exonuclease/phosphatase"/>
</dbReference>
<organism evidence="2 3">
    <name type="scientific">Aureimonas ureilytica</name>
    <dbReference type="NCBI Taxonomy" id="401562"/>
    <lineage>
        <taxon>Bacteria</taxon>
        <taxon>Pseudomonadati</taxon>
        <taxon>Pseudomonadota</taxon>
        <taxon>Alphaproteobacteria</taxon>
        <taxon>Hyphomicrobiales</taxon>
        <taxon>Aurantimonadaceae</taxon>
        <taxon>Aureimonas</taxon>
    </lineage>
</organism>
<dbReference type="AlphaFoldDB" id="A0A175R7J3"/>
<feature type="domain" description="Endonuclease/exonuclease/phosphatase" evidence="1">
    <location>
        <begin position="40"/>
        <end position="240"/>
    </location>
</feature>
<reference evidence="2 3" key="1">
    <citation type="journal article" date="2016" name="Front. Microbiol.">
        <title>Genomic Resource of Rice Seed Associated Bacteria.</title>
        <authorList>
            <person name="Midha S."/>
            <person name="Bansal K."/>
            <person name="Sharma S."/>
            <person name="Kumar N."/>
            <person name="Patil P.P."/>
            <person name="Chaudhry V."/>
            <person name="Patil P.B."/>
        </authorList>
    </citation>
    <scope>NUCLEOTIDE SEQUENCE [LARGE SCALE GENOMIC DNA]</scope>
    <source>
        <strain evidence="2 3">NS226</strain>
    </source>
</reference>
<proteinExistence type="predicted"/>
<gene>
    <name evidence="2" type="ORF">NS226_13310</name>
</gene>
<sequence length="271" mass="30829">MLRIVYANLGYSRAIDGSLGHHVKRVHHHVFTTRNVQLRSLHHVRDRLRELRPDLSCFVEIDRGSLTNGFFDQSRALVEDHHTTVRIDNKYSAERKFRRLSVSRGKSNAFLACRPLTYVARYLSVGKKRLVYDLEMAGIRVLVAHLSLRYRVRCVQLAELARWVEERDGPSVVIGDFNLFRGSGELQPLLASGRMAHANADAGPTFRLGPYRATLDTCLISRDLMDHCELHILDQPFSDHQMIQLDIKGFERNEAPPLATPLLVSAQAEPA</sequence>
<dbReference type="EMBL" id="LDPZ01000024">
    <property type="protein sequence ID" value="KTQ95155.1"/>
    <property type="molecule type" value="Genomic_DNA"/>
</dbReference>
<dbReference type="GO" id="GO:0003824">
    <property type="term" value="F:catalytic activity"/>
    <property type="evidence" value="ECO:0007669"/>
    <property type="project" value="InterPro"/>
</dbReference>
<evidence type="ECO:0000313" key="2">
    <source>
        <dbReference type="EMBL" id="KTQ95155.1"/>
    </source>
</evidence>
<name>A0A175R7J3_9HYPH</name>
<comment type="caution">
    <text evidence="2">The sequence shown here is derived from an EMBL/GenBank/DDBJ whole genome shotgun (WGS) entry which is preliminary data.</text>
</comment>
<dbReference type="STRING" id="401562.NS365_21385"/>
<evidence type="ECO:0000313" key="3">
    <source>
        <dbReference type="Proteomes" id="UP000078272"/>
    </source>
</evidence>
<dbReference type="PATRIC" id="fig|401562.3.peg.2234"/>
<dbReference type="Gene3D" id="3.60.10.10">
    <property type="entry name" value="Endonuclease/exonuclease/phosphatase"/>
    <property type="match status" value="1"/>
</dbReference>
<dbReference type="InterPro" id="IPR036691">
    <property type="entry name" value="Endo/exonu/phosph_ase_sf"/>
</dbReference>
<accession>A0A175R7J3</accession>
<dbReference type="OrthoDB" id="9813425at2"/>
<dbReference type="Proteomes" id="UP000078272">
    <property type="component" value="Unassembled WGS sequence"/>
</dbReference>
<evidence type="ECO:0000259" key="1">
    <source>
        <dbReference type="Pfam" id="PF03372"/>
    </source>
</evidence>